<dbReference type="SUPFAM" id="SSF161098">
    <property type="entry name" value="MetI-like"/>
    <property type="match status" value="1"/>
</dbReference>
<reference evidence="9 10" key="1">
    <citation type="submission" date="2019-05" db="EMBL/GenBank/DDBJ databases">
        <authorList>
            <person name="Chen C."/>
        </authorList>
    </citation>
    <scope>NUCLEOTIDE SEQUENCE [LARGE SCALE GENOMIC DNA]</scope>
    <source>
        <strain evidence="9 10">HB172198</strain>
    </source>
</reference>
<dbReference type="InterPro" id="IPR000515">
    <property type="entry name" value="MetI-like"/>
</dbReference>
<feature type="transmembrane region" description="Helical" evidence="7">
    <location>
        <begin position="255"/>
        <end position="274"/>
    </location>
</feature>
<keyword evidence="6 7" id="KW-0472">Membrane</keyword>
<evidence type="ECO:0000256" key="7">
    <source>
        <dbReference type="RuleBase" id="RU363032"/>
    </source>
</evidence>
<evidence type="ECO:0000313" key="10">
    <source>
        <dbReference type="Proteomes" id="UP000300879"/>
    </source>
</evidence>
<dbReference type="Proteomes" id="UP000300879">
    <property type="component" value="Chromosome"/>
</dbReference>
<feature type="transmembrane region" description="Helical" evidence="7">
    <location>
        <begin position="78"/>
        <end position="97"/>
    </location>
</feature>
<evidence type="ECO:0000256" key="1">
    <source>
        <dbReference type="ARBA" id="ARBA00004651"/>
    </source>
</evidence>
<dbReference type="PROSITE" id="PS50928">
    <property type="entry name" value="ABC_TM1"/>
    <property type="match status" value="1"/>
</dbReference>
<gene>
    <name evidence="9" type="ORF">E6C60_0179</name>
</gene>
<organism evidence="9 10">
    <name type="scientific">Paenibacillus algicola</name>
    <dbReference type="NCBI Taxonomy" id="2565926"/>
    <lineage>
        <taxon>Bacteria</taxon>
        <taxon>Bacillati</taxon>
        <taxon>Bacillota</taxon>
        <taxon>Bacilli</taxon>
        <taxon>Bacillales</taxon>
        <taxon>Paenibacillaceae</taxon>
        <taxon>Paenibacillus</taxon>
    </lineage>
</organism>
<dbReference type="CDD" id="cd06261">
    <property type="entry name" value="TM_PBP2"/>
    <property type="match status" value="1"/>
</dbReference>
<keyword evidence="3" id="KW-1003">Cell membrane</keyword>
<dbReference type="GO" id="GO:0055085">
    <property type="term" value="P:transmembrane transport"/>
    <property type="evidence" value="ECO:0007669"/>
    <property type="project" value="InterPro"/>
</dbReference>
<keyword evidence="2 7" id="KW-0813">Transport</keyword>
<dbReference type="Pfam" id="PF00528">
    <property type="entry name" value="BPD_transp_1"/>
    <property type="match status" value="1"/>
</dbReference>
<dbReference type="OrthoDB" id="9810086at2"/>
<feature type="transmembrane region" description="Helical" evidence="7">
    <location>
        <begin position="109"/>
        <end position="129"/>
    </location>
</feature>
<sequence>MKHRWSLSSVAFDVFNYALLILLCISMLYPFLFLFTLSFSSPESSFATVRLLPETWTLDNYAKVLSNEFVLAGFGNTIIRTALGTALTLIVTVCTAYPLAKRHFPHRNFWTMFVVFTMFFSGGLIPLFLLVKSLGMMNTTWALVLPTLLHTFHMIICRNFFMALPESLEESAKIDGANDIVILFRIVIPLSMPILATVVLWTAVWHWNAWFDSLIYITDPNNQVLQVVMRRIVLEGTQQMMNLNDAEEVANPETIKAATVMVTTIPIILFYPFLQKHFVKGILVGSLKG</sequence>
<name>A0A4P8XEZ1_9BACL</name>
<dbReference type="EMBL" id="CP040396">
    <property type="protein sequence ID" value="QCT00905.1"/>
    <property type="molecule type" value="Genomic_DNA"/>
</dbReference>
<keyword evidence="10" id="KW-1185">Reference proteome</keyword>
<evidence type="ECO:0000313" key="9">
    <source>
        <dbReference type="EMBL" id="QCT00905.1"/>
    </source>
</evidence>
<dbReference type="InterPro" id="IPR035906">
    <property type="entry name" value="MetI-like_sf"/>
</dbReference>
<evidence type="ECO:0000256" key="2">
    <source>
        <dbReference type="ARBA" id="ARBA00022448"/>
    </source>
</evidence>
<evidence type="ECO:0000256" key="6">
    <source>
        <dbReference type="ARBA" id="ARBA00023136"/>
    </source>
</evidence>
<feature type="transmembrane region" description="Helical" evidence="7">
    <location>
        <begin position="141"/>
        <end position="161"/>
    </location>
</feature>
<feature type="domain" description="ABC transmembrane type-1" evidence="8">
    <location>
        <begin position="74"/>
        <end position="273"/>
    </location>
</feature>
<feature type="transmembrane region" description="Helical" evidence="7">
    <location>
        <begin position="12"/>
        <end position="35"/>
    </location>
</feature>
<evidence type="ECO:0000256" key="5">
    <source>
        <dbReference type="ARBA" id="ARBA00022989"/>
    </source>
</evidence>
<dbReference type="KEGG" id="palo:E6C60_0179"/>
<evidence type="ECO:0000256" key="4">
    <source>
        <dbReference type="ARBA" id="ARBA00022692"/>
    </source>
</evidence>
<comment type="subcellular location">
    <subcellularLocation>
        <location evidence="1 7">Cell membrane</location>
        <topology evidence="1 7">Multi-pass membrane protein</topology>
    </subcellularLocation>
</comment>
<dbReference type="GO" id="GO:0005886">
    <property type="term" value="C:plasma membrane"/>
    <property type="evidence" value="ECO:0007669"/>
    <property type="project" value="UniProtKB-SubCell"/>
</dbReference>
<accession>A0A4P8XEZ1</accession>
<dbReference type="Gene3D" id="1.10.3720.10">
    <property type="entry name" value="MetI-like"/>
    <property type="match status" value="1"/>
</dbReference>
<keyword evidence="5 7" id="KW-1133">Transmembrane helix</keyword>
<evidence type="ECO:0000256" key="3">
    <source>
        <dbReference type="ARBA" id="ARBA00022475"/>
    </source>
</evidence>
<feature type="transmembrane region" description="Helical" evidence="7">
    <location>
        <begin position="182"/>
        <end position="204"/>
    </location>
</feature>
<dbReference type="PANTHER" id="PTHR43744:SF9">
    <property type="entry name" value="POLYGALACTURONAN_RHAMNOGALACTURONAN TRANSPORT SYSTEM PERMEASE PROTEIN YTCP"/>
    <property type="match status" value="1"/>
</dbReference>
<keyword evidence="4 7" id="KW-0812">Transmembrane</keyword>
<dbReference type="AlphaFoldDB" id="A0A4P8XEZ1"/>
<dbReference type="RefSeq" id="WP_138224040.1">
    <property type="nucleotide sequence ID" value="NZ_CP040396.1"/>
</dbReference>
<comment type="similarity">
    <text evidence="7">Belongs to the binding-protein-dependent transport system permease family.</text>
</comment>
<proteinExistence type="inferred from homology"/>
<dbReference type="PANTHER" id="PTHR43744">
    <property type="entry name" value="ABC TRANSPORTER PERMEASE PROTEIN MG189-RELATED-RELATED"/>
    <property type="match status" value="1"/>
</dbReference>
<protein>
    <submittedName>
        <fullName evidence="9">Binding-protein-dependent transport systems inner membrane component</fullName>
    </submittedName>
</protein>
<evidence type="ECO:0000259" key="8">
    <source>
        <dbReference type="PROSITE" id="PS50928"/>
    </source>
</evidence>